<reference evidence="4 5" key="1">
    <citation type="submission" date="2016-06" db="EMBL/GenBank/DDBJ databases">
        <authorList>
            <person name="Kjaerup R.B."/>
            <person name="Dalgaard T.S."/>
            <person name="Juul-Madsen H.R."/>
        </authorList>
    </citation>
    <scope>NUCLEOTIDE SEQUENCE [LARGE SCALE GENOMIC DNA]</scope>
    <source>
        <strain evidence="4 5">DSM 43904</strain>
    </source>
</reference>
<dbReference type="InterPro" id="IPR050469">
    <property type="entry name" value="Diguanylate_Cyclase"/>
</dbReference>
<dbReference type="InterPro" id="IPR029787">
    <property type="entry name" value="Nucleotide_cyclase"/>
</dbReference>
<dbReference type="CDD" id="cd01949">
    <property type="entry name" value="GGDEF"/>
    <property type="match status" value="1"/>
</dbReference>
<dbReference type="Gene3D" id="3.30.70.270">
    <property type="match status" value="1"/>
</dbReference>
<feature type="transmembrane region" description="Helical" evidence="2">
    <location>
        <begin position="68"/>
        <end position="86"/>
    </location>
</feature>
<dbReference type="Proteomes" id="UP000198217">
    <property type="component" value="Chromosome I"/>
</dbReference>
<feature type="region of interest" description="Disordered" evidence="1">
    <location>
        <begin position="316"/>
        <end position="340"/>
    </location>
</feature>
<dbReference type="EMBL" id="LT607750">
    <property type="protein sequence ID" value="SCG64225.1"/>
    <property type="molecule type" value="Genomic_DNA"/>
</dbReference>
<dbReference type="NCBIfam" id="TIGR00254">
    <property type="entry name" value="GGDEF"/>
    <property type="match status" value="1"/>
</dbReference>
<dbReference type="Pfam" id="PF00990">
    <property type="entry name" value="GGDEF"/>
    <property type="match status" value="1"/>
</dbReference>
<dbReference type="RefSeq" id="WP_088995096.1">
    <property type="nucleotide sequence ID" value="NZ_LT607750.1"/>
</dbReference>
<dbReference type="SUPFAM" id="SSF55073">
    <property type="entry name" value="Nucleotide cyclase"/>
    <property type="match status" value="1"/>
</dbReference>
<organism evidence="4 5">
    <name type="scientific">Micromonospora echinaurantiaca</name>
    <dbReference type="NCBI Taxonomy" id="47857"/>
    <lineage>
        <taxon>Bacteria</taxon>
        <taxon>Bacillati</taxon>
        <taxon>Actinomycetota</taxon>
        <taxon>Actinomycetes</taxon>
        <taxon>Micromonosporales</taxon>
        <taxon>Micromonosporaceae</taxon>
        <taxon>Micromonospora</taxon>
    </lineage>
</organism>
<evidence type="ECO:0000313" key="4">
    <source>
        <dbReference type="EMBL" id="SCG64225.1"/>
    </source>
</evidence>
<dbReference type="PROSITE" id="PS50887">
    <property type="entry name" value="GGDEF"/>
    <property type="match status" value="1"/>
</dbReference>
<protein>
    <submittedName>
        <fullName evidence="4">Diguanylate cyclase (GGDEF) domain-containing protein</fullName>
    </submittedName>
</protein>
<evidence type="ECO:0000256" key="1">
    <source>
        <dbReference type="SAM" id="MobiDB-lite"/>
    </source>
</evidence>
<dbReference type="AlphaFoldDB" id="A0A1C5J121"/>
<dbReference type="GO" id="GO:1902201">
    <property type="term" value="P:negative regulation of bacterial-type flagellum-dependent cell motility"/>
    <property type="evidence" value="ECO:0007669"/>
    <property type="project" value="TreeGrafter"/>
</dbReference>
<keyword evidence="2" id="KW-0812">Transmembrane</keyword>
<sequence>MNERRRRILLGAALHVVSHAVAVIYCLLTLDQPNRSLMLAAYLCGMASGLVGVWAARRVTTQVAGYRLSFTILLVTLLAAALGAHWDGGVTSPAALGFVTTTVFVANYTPHLRLMIALEVLVVGSYLAVAVTGGPAHSGHVFIYLAGMLVLASVCSTQARILARQRSQLRALAALDPLTGALNRRGLAEFASHLFHGGCRPGPSLLCLDLDDFKLVNDRLGHAAGDELLRRTVSAARDVLRVEDAIARVGGDEFVVVLVDADASTARAIATRIGAAVGQHTSVSVGSATAPYDGDSLEALMLAADQRLYRVKQERHRVAARPPADGNGLLPRGAGAFGAP</sequence>
<proteinExistence type="predicted"/>
<keyword evidence="5" id="KW-1185">Reference proteome</keyword>
<evidence type="ECO:0000256" key="2">
    <source>
        <dbReference type="SAM" id="Phobius"/>
    </source>
</evidence>
<dbReference type="SMART" id="SM00267">
    <property type="entry name" value="GGDEF"/>
    <property type="match status" value="1"/>
</dbReference>
<feature type="transmembrane region" description="Helical" evidence="2">
    <location>
        <begin position="38"/>
        <end position="56"/>
    </location>
</feature>
<feature type="transmembrane region" description="Helical" evidence="2">
    <location>
        <begin position="142"/>
        <end position="163"/>
    </location>
</feature>
<gene>
    <name evidence="4" type="ORF">GA0070609_3941</name>
</gene>
<feature type="transmembrane region" description="Helical" evidence="2">
    <location>
        <begin position="116"/>
        <end position="136"/>
    </location>
</feature>
<feature type="transmembrane region" description="Helical" evidence="2">
    <location>
        <begin position="92"/>
        <end position="109"/>
    </location>
</feature>
<dbReference type="GO" id="GO:0043709">
    <property type="term" value="P:cell adhesion involved in single-species biofilm formation"/>
    <property type="evidence" value="ECO:0007669"/>
    <property type="project" value="TreeGrafter"/>
</dbReference>
<name>A0A1C5J121_9ACTN</name>
<keyword evidence="2" id="KW-1133">Transmembrane helix</keyword>
<accession>A0A1C5J121</accession>
<dbReference type="GO" id="GO:0005886">
    <property type="term" value="C:plasma membrane"/>
    <property type="evidence" value="ECO:0007669"/>
    <property type="project" value="TreeGrafter"/>
</dbReference>
<dbReference type="PANTHER" id="PTHR45138:SF9">
    <property type="entry name" value="DIGUANYLATE CYCLASE DGCM-RELATED"/>
    <property type="match status" value="1"/>
</dbReference>
<dbReference type="InterPro" id="IPR000160">
    <property type="entry name" value="GGDEF_dom"/>
</dbReference>
<dbReference type="InterPro" id="IPR043128">
    <property type="entry name" value="Rev_trsase/Diguanyl_cyclase"/>
</dbReference>
<keyword evidence="2" id="KW-0472">Membrane</keyword>
<dbReference type="GO" id="GO:0052621">
    <property type="term" value="F:diguanylate cyclase activity"/>
    <property type="evidence" value="ECO:0007669"/>
    <property type="project" value="TreeGrafter"/>
</dbReference>
<evidence type="ECO:0000313" key="5">
    <source>
        <dbReference type="Proteomes" id="UP000198217"/>
    </source>
</evidence>
<feature type="domain" description="GGDEF" evidence="3">
    <location>
        <begin position="201"/>
        <end position="323"/>
    </location>
</feature>
<evidence type="ECO:0000259" key="3">
    <source>
        <dbReference type="PROSITE" id="PS50887"/>
    </source>
</evidence>
<dbReference type="PANTHER" id="PTHR45138">
    <property type="entry name" value="REGULATORY COMPONENTS OF SENSORY TRANSDUCTION SYSTEM"/>
    <property type="match status" value="1"/>
</dbReference>